<feature type="non-terminal residue" evidence="1">
    <location>
        <position position="834"/>
    </location>
</feature>
<reference evidence="1" key="1">
    <citation type="submission" date="2023-04" db="EMBL/GenBank/DDBJ databases">
        <title>A chromosome-level genome assembly of the parasitoid wasp Eretmocerus hayati.</title>
        <authorList>
            <person name="Zhong Y."/>
            <person name="Liu S."/>
            <person name="Liu Y."/>
        </authorList>
    </citation>
    <scope>NUCLEOTIDE SEQUENCE</scope>
    <source>
        <strain evidence="1">ZJU_SS_LIU_2023</strain>
    </source>
</reference>
<comment type="caution">
    <text evidence="1">The sequence shown here is derived from an EMBL/GenBank/DDBJ whole genome shotgun (WGS) entry which is preliminary data.</text>
</comment>
<sequence length="834" mass="90116">MDCMPLRPGPFHYLISEQAKSLVALQELQNEVGALLEFRDLVIETFPNLRHKMAVTAAVGAGVASSGTSPASSATSCTNANGASSSAHHSHQGAPCTPLSSQSPSSRRMGECWEPGKVRRRVAASARENESTTSLPRSRSNSHSGGNKQHSATVQDSGFSTETSSKDSASTAIACRPQSPGSAASGPGRPQSAASNPQLDEAEDELWNLLDVIHRKGVRLREEVECLQGRLESVAPEELEVPSDIAAAVRKVTRTRRRRRQQQQQQQQQRRLEHDDDAGEGDAELDSRDDEVDDPEDGDDDDEEDLHLGEDELARLRREKLQLLDKVAELEAETIASRARAQELQAELATLAQLRHGLEDRLLLRPGGAKLEQQQQQLLLRGLQPIEPEPQSPRSPAQSNTTTGSSATTAVPAAIDIGSRDSAFASVVSSNKAHKNRFRTRTIEKSALSGAALLQHHESRSTEDLLLAVTRTPTTLALDGTLSREEALLKERRARLGALDSVLVSPVRRIPGPIVRSHIDERKIVAILRERSPLELQRHLITSTVHNQVLQRRLDEVEKSSETLSERLGKAHDENEDLRFQLAERSIELEGTRARVRVLERLQQRPTTETDADDESDVGQHLGTIPPRLLNGSSGSCCLESSGTESLTNLSGAVNGNLNASTSSTEQRSPQSQQQQQQPKSSPRRKPSRIPLPGTPGSSTSSTATTPSSAQKSAAPKPPSTNHRRNDSRDSLASKSSLQSSTSRPTTRQQQRDSSGRESLSLGKSSNVSGRSLTRSATCNSNSNSLQKRSTSPSAPRRPPAPARRSHPQTSSASVASVVQSAGVGQQDSAAAAK</sequence>
<accession>A0ACC2NU34</accession>
<gene>
    <name evidence="1" type="ORF">QAD02_010491</name>
</gene>
<protein>
    <submittedName>
        <fullName evidence="1">Uncharacterized protein</fullName>
    </submittedName>
</protein>
<proteinExistence type="predicted"/>
<evidence type="ECO:0000313" key="2">
    <source>
        <dbReference type="Proteomes" id="UP001239111"/>
    </source>
</evidence>
<dbReference type="EMBL" id="CM056742">
    <property type="protein sequence ID" value="KAJ8674705.1"/>
    <property type="molecule type" value="Genomic_DNA"/>
</dbReference>
<dbReference type="Proteomes" id="UP001239111">
    <property type="component" value="Chromosome 2"/>
</dbReference>
<name>A0ACC2NU34_9HYME</name>
<organism evidence="1 2">
    <name type="scientific">Eretmocerus hayati</name>
    <dbReference type="NCBI Taxonomy" id="131215"/>
    <lineage>
        <taxon>Eukaryota</taxon>
        <taxon>Metazoa</taxon>
        <taxon>Ecdysozoa</taxon>
        <taxon>Arthropoda</taxon>
        <taxon>Hexapoda</taxon>
        <taxon>Insecta</taxon>
        <taxon>Pterygota</taxon>
        <taxon>Neoptera</taxon>
        <taxon>Endopterygota</taxon>
        <taxon>Hymenoptera</taxon>
        <taxon>Apocrita</taxon>
        <taxon>Proctotrupomorpha</taxon>
        <taxon>Chalcidoidea</taxon>
        <taxon>Aphelinidae</taxon>
        <taxon>Aphelininae</taxon>
        <taxon>Eretmocerus</taxon>
    </lineage>
</organism>
<keyword evidence="2" id="KW-1185">Reference proteome</keyword>
<evidence type="ECO:0000313" key="1">
    <source>
        <dbReference type="EMBL" id="KAJ8674705.1"/>
    </source>
</evidence>